<feature type="compositionally biased region" description="Basic and acidic residues" evidence="1">
    <location>
        <begin position="26"/>
        <end position="40"/>
    </location>
</feature>
<feature type="compositionally biased region" description="Basic and acidic residues" evidence="1">
    <location>
        <begin position="58"/>
        <end position="67"/>
    </location>
</feature>
<name>A0A0E0EP67_9ORYZ</name>
<sequence length="121" mass="12633">MAGQESRAGGKWRQGVWWWRWRGGRGAKEGRQRRARDRGGSVEAMVVGGGRGGGAHAGCRDGRKVGDGDGELGDGSGMGVDSDGDGEVAGGRERGRMTRMLLPATVLLGRWLPGEGEAGVT</sequence>
<feature type="compositionally biased region" description="Gly residues" evidence="1">
    <location>
        <begin position="47"/>
        <end position="56"/>
    </location>
</feature>
<organism evidence="2">
    <name type="scientific">Oryza meridionalis</name>
    <dbReference type="NCBI Taxonomy" id="40149"/>
    <lineage>
        <taxon>Eukaryota</taxon>
        <taxon>Viridiplantae</taxon>
        <taxon>Streptophyta</taxon>
        <taxon>Embryophyta</taxon>
        <taxon>Tracheophyta</taxon>
        <taxon>Spermatophyta</taxon>
        <taxon>Magnoliopsida</taxon>
        <taxon>Liliopsida</taxon>
        <taxon>Poales</taxon>
        <taxon>Poaceae</taxon>
        <taxon>BOP clade</taxon>
        <taxon>Oryzoideae</taxon>
        <taxon>Oryzeae</taxon>
        <taxon>Oryzinae</taxon>
        <taxon>Oryza</taxon>
    </lineage>
</organism>
<feature type="region of interest" description="Disordered" evidence="1">
    <location>
        <begin position="25"/>
        <end position="96"/>
    </location>
</feature>
<reference evidence="2" key="2">
    <citation type="submission" date="2018-05" db="EMBL/GenBank/DDBJ databases">
        <title>OmerRS3 (Oryza meridionalis Reference Sequence Version 3).</title>
        <authorList>
            <person name="Zhang J."/>
            <person name="Kudrna D."/>
            <person name="Lee S."/>
            <person name="Talag J."/>
            <person name="Welchert J."/>
            <person name="Wing R.A."/>
        </authorList>
    </citation>
    <scope>NUCLEOTIDE SEQUENCE [LARGE SCALE GENOMIC DNA]</scope>
    <source>
        <strain evidence="2">cv. OR44</strain>
    </source>
</reference>
<evidence type="ECO:0000313" key="3">
    <source>
        <dbReference type="Proteomes" id="UP000008021"/>
    </source>
</evidence>
<dbReference type="EnsemblPlants" id="OMERI08G18810.1">
    <property type="protein sequence ID" value="OMERI08G18810.1"/>
    <property type="gene ID" value="OMERI08G18810"/>
</dbReference>
<evidence type="ECO:0000313" key="2">
    <source>
        <dbReference type="EnsemblPlants" id="OMERI08G18810.1"/>
    </source>
</evidence>
<protein>
    <recommendedName>
        <fullName evidence="4">DUF834 domain-containing protein</fullName>
    </recommendedName>
</protein>
<dbReference type="Proteomes" id="UP000008021">
    <property type="component" value="Chromosome 8"/>
</dbReference>
<evidence type="ECO:0000256" key="1">
    <source>
        <dbReference type="SAM" id="MobiDB-lite"/>
    </source>
</evidence>
<dbReference type="AlphaFoldDB" id="A0A0E0EP67"/>
<evidence type="ECO:0008006" key="4">
    <source>
        <dbReference type="Google" id="ProtNLM"/>
    </source>
</evidence>
<dbReference type="Gramene" id="OMERI08G18810.1">
    <property type="protein sequence ID" value="OMERI08G18810.1"/>
    <property type="gene ID" value="OMERI08G18810"/>
</dbReference>
<proteinExistence type="predicted"/>
<reference evidence="2" key="1">
    <citation type="submission" date="2015-04" db="UniProtKB">
        <authorList>
            <consortium name="EnsemblPlants"/>
        </authorList>
    </citation>
    <scope>IDENTIFICATION</scope>
</reference>
<accession>A0A0E0EP67</accession>
<keyword evidence="3" id="KW-1185">Reference proteome</keyword>
<dbReference type="HOGENOM" id="CLU_2041788_0_0_1"/>